<dbReference type="Gene3D" id="2.60.40.4150">
    <property type="entry name" value="Type VI secretion system, lipoprotein SciN"/>
    <property type="match status" value="1"/>
</dbReference>
<dbReference type="PANTHER" id="PTHR37625:SF4">
    <property type="entry name" value="OUTER MEMBRANE LIPOPROTEIN"/>
    <property type="match status" value="1"/>
</dbReference>
<dbReference type="InterPro" id="IPR038706">
    <property type="entry name" value="Type_VI_SciN-like_sf"/>
</dbReference>
<reference evidence="3" key="1">
    <citation type="journal article" date="2019" name="Int. J. Syst. Evol. Microbiol.">
        <title>The Global Catalogue of Microorganisms (GCM) 10K type strain sequencing project: providing services to taxonomists for standard genome sequencing and annotation.</title>
        <authorList>
            <consortium name="The Broad Institute Genomics Platform"/>
            <consortium name="The Broad Institute Genome Sequencing Center for Infectious Disease"/>
            <person name="Wu L."/>
            <person name="Ma J."/>
        </authorList>
    </citation>
    <scope>NUCLEOTIDE SEQUENCE [LARGE SCALE GENOMIC DNA]</scope>
    <source>
        <strain evidence="3">KCTC 23701</strain>
    </source>
</reference>
<accession>A0ABQ3GXM0</accession>
<keyword evidence="1" id="KW-0732">Signal</keyword>
<protein>
    <recommendedName>
        <fullName evidence="4">Type VI secretion system lipoprotein TssJ</fullName>
    </recommendedName>
</protein>
<feature type="signal peptide" evidence="1">
    <location>
        <begin position="1"/>
        <end position="30"/>
    </location>
</feature>
<evidence type="ECO:0000313" key="2">
    <source>
        <dbReference type="EMBL" id="GHD57766.1"/>
    </source>
</evidence>
<dbReference type="Pfam" id="PF12790">
    <property type="entry name" value="T6SS-SciN"/>
    <property type="match status" value="1"/>
</dbReference>
<comment type="caution">
    <text evidence="2">The sequence shown here is derived from an EMBL/GenBank/DDBJ whole genome shotgun (WGS) entry which is preliminary data.</text>
</comment>
<proteinExistence type="predicted"/>
<evidence type="ECO:0000313" key="3">
    <source>
        <dbReference type="Proteomes" id="UP000604737"/>
    </source>
</evidence>
<dbReference type="EMBL" id="BMYO01000002">
    <property type="protein sequence ID" value="GHD57766.1"/>
    <property type="molecule type" value="Genomic_DNA"/>
</dbReference>
<dbReference type="PANTHER" id="PTHR37625">
    <property type="entry name" value="OUTER MEMBRANE LIPOPROTEIN-RELATED"/>
    <property type="match status" value="1"/>
</dbReference>
<feature type="chain" id="PRO_5046776508" description="Type VI secretion system lipoprotein TssJ" evidence="1">
    <location>
        <begin position="31"/>
        <end position="187"/>
    </location>
</feature>
<gene>
    <name evidence="2" type="ORF">GCM10007350_06560</name>
</gene>
<dbReference type="PROSITE" id="PS51257">
    <property type="entry name" value="PROKAR_LIPOPROTEIN"/>
    <property type="match status" value="1"/>
</dbReference>
<evidence type="ECO:0008006" key="4">
    <source>
        <dbReference type="Google" id="ProtNLM"/>
    </source>
</evidence>
<keyword evidence="3" id="KW-1185">Reference proteome</keyword>
<dbReference type="NCBIfam" id="TIGR03352">
    <property type="entry name" value="VI_chp_3"/>
    <property type="match status" value="1"/>
</dbReference>
<dbReference type="Proteomes" id="UP000604737">
    <property type="component" value="Unassembled WGS sequence"/>
</dbReference>
<evidence type="ECO:0000256" key="1">
    <source>
        <dbReference type="SAM" id="SignalP"/>
    </source>
</evidence>
<name>A0ABQ3GXM0_9NEIS</name>
<organism evidence="2 3">
    <name type="scientific">Jeongeupia chitinilytica</name>
    <dbReference type="NCBI Taxonomy" id="1041641"/>
    <lineage>
        <taxon>Bacteria</taxon>
        <taxon>Pseudomonadati</taxon>
        <taxon>Pseudomonadota</taxon>
        <taxon>Betaproteobacteria</taxon>
        <taxon>Neisseriales</taxon>
        <taxon>Chitinibacteraceae</taxon>
        <taxon>Jeongeupia</taxon>
    </lineage>
</organism>
<dbReference type="InterPro" id="IPR017734">
    <property type="entry name" value="T6SS_SciN"/>
</dbReference>
<sequence>MDMKHRFFVRKKPVRCLMAALAVATLASCASGPKEYAIQGEAAPVINRDTGGKPLSIVVRVYQLKDAAEFNKLTFDATSSGKPDAELLGNDLISRSELVLVPGSKQSIKDLIKPETRFVGVVGYFRKPDPHYWRFLVDAGDVRSDGLTFKVQDCYLQVQVPKALPQPGVPAAFKPDCGPAPKAAGRR</sequence>